<dbReference type="OrthoDB" id="9763003at2"/>
<dbReference type="PANTHER" id="PTHR10010:SF46">
    <property type="entry name" value="SODIUM-DEPENDENT PHOSPHATE TRANSPORT PROTEIN 2B"/>
    <property type="match status" value="1"/>
</dbReference>
<evidence type="ECO:0000256" key="4">
    <source>
        <dbReference type="ARBA" id="ARBA00022989"/>
    </source>
</evidence>
<dbReference type="NCBIfam" id="NF037997">
    <property type="entry name" value="Na_Pi_symport"/>
    <property type="match status" value="1"/>
</dbReference>
<feature type="transmembrane region" description="Helical" evidence="6">
    <location>
        <begin position="238"/>
        <end position="262"/>
    </location>
</feature>
<protein>
    <submittedName>
        <fullName evidence="7">Na/Pi cotransporter</fullName>
    </submittedName>
</protein>
<feature type="transmembrane region" description="Helical" evidence="6">
    <location>
        <begin position="6"/>
        <end position="28"/>
    </location>
</feature>
<gene>
    <name evidence="7" type="ORF">CKF48_17605</name>
</gene>
<name>A0A248TLI0_9BACI</name>
<dbReference type="AlphaFoldDB" id="A0A248TLI0"/>
<sequence length="308" mass="33544">MTSLLIFIIMIAVFIFGMTLLRKGLFYLSADSTKRWLTKFTNTPLKGMMVGIILTAIMQSSSAVMIITIGLVAVHLLTFRQTIGIILGTNIGTTITTELITFDIESFILPIAIIGMLCAFIRRRSFQSIGIGLMGIACVFAAMRGFEHLAFTIKETPWVKDFLITLDQSLLLAVITGIVLTAIIQSSTATTGILMGFLTAGGMDLSTAIAIMLGSNIGTCADAYLASIGGRREAKLTAYAHIWLNIIGVLLFYPFIELLTNFGIGSADQIDRQLAHVGVLFNVITSLLVLPFAKPFSDLIIRLHDRKK</sequence>
<evidence type="ECO:0000256" key="2">
    <source>
        <dbReference type="ARBA" id="ARBA00022475"/>
    </source>
</evidence>
<proteinExistence type="predicted"/>
<keyword evidence="2" id="KW-1003">Cell membrane</keyword>
<dbReference type="InterPro" id="IPR004633">
    <property type="entry name" value="NaPi_cotrn-rel/YqeW-like"/>
</dbReference>
<dbReference type="Proteomes" id="UP000215137">
    <property type="component" value="Chromosome"/>
</dbReference>
<dbReference type="RefSeq" id="WP_095372516.1">
    <property type="nucleotide sequence ID" value="NZ_CANMJM010000001.1"/>
</dbReference>
<feature type="transmembrane region" description="Helical" evidence="6">
    <location>
        <begin position="99"/>
        <end position="121"/>
    </location>
</feature>
<keyword evidence="3 6" id="KW-0812">Transmembrane</keyword>
<evidence type="ECO:0000313" key="8">
    <source>
        <dbReference type="Proteomes" id="UP000215137"/>
    </source>
</evidence>
<feature type="transmembrane region" description="Helical" evidence="6">
    <location>
        <begin position="205"/>
        <end position="226"/>
    </location>
</feature>
<evidence type="ECO:0000256" key="1">
    <source>
        <dbReference type="ARBA" id="ARBA00004651"/>
    </source>
</evidence>
<dbReference type="InterPro" id="IPR003841">
    <property type="entry name" value="Na/Pi_transpt"/>
</dbReference>
<evidence type="ECO:0000313" key="7">
    <source>
        <dbReference type="EMBL" id="ASV68950.1"/>
    </source>
</evidence>
<comment type="subcellular location">
    <subcellularLocation>
        <location evidence="1">Cell membrane</location>
        <topology evidence="1">Multi-pass membrane protein</topology>
    </subcellularLocation>
</comment>
<evidence type="ECO:0000256" key="3">
    <source>
        <dbReference type="ARBA" id="ARBA00022692"/>
    </source>
</evidence>
<accession>A0A248TLI0</accession>
<dbReference type="GO" id="GO:0044341">
    <property type="term" value="P:sodium-dependent phosphate transport"/>
    <property type="evidence" value="ECO:0007669"/>
    <property type="project" value="InterPro"/>
</dbReference>
<organism evidence="7 8">
    <name type="scientific">Cytobacillus kochii</name>
    <dbReference type="NCBI Taxonomy" id="859143"/>
    <lineage>
        <taxon>Bacteria</taxon>
        <taxon>Bacillati</taxon>
        <taxon>Bacillota</taxon>
        <taxon>Bacilli</taxon>
        <taxon>Bacillales</taxon>
        <taxon>Bacillaceae</taxon>
        <taxon>Cytobacillus</taxon>
    </lineage>
</organism>
<dbReference type="NCBIfam" id="TIGR00704">
    <property type="entry name" value="NaPi_cotrn_rel"/>
    <property type="match status" value="1"/>
</dbReference>
<dbReference type="PANTHER" id="PTHR10010">
    <property type="entry name" value="SOLUTE CARRIER FAMILY 34 SODIUM PHOSPHATE , MEMBER 2-RELATED"/>
    <property type="match status" value="1"/>
</dbReference>
<keyword evidence="8" id="KW-1185">Reference proteome</keyword>
<feature type="transmembrane region" description="Helical" evidence="6">
    <location>
        <begin position="49"/>
        <end position="79"/>
    </location>
</feature>
<reference evidence="7 8" key="1">
    <citation type="submission" date="2017-08" db="EMBL/GenBank/DDBJ databases">
        <title>Complete Genome Sequence of Bacillus kochii Oregon-R-modENCODE STRAIN BDGP4, isolated from Drosophila melanogaster gut.</title>
        <authorList>
            <person name="Wan K.H."/>
            <person name="Yu C."/>
            <person name="Park S."/>
            <person name="Hammonds A.S."/>
            <person name="Booth B.W."/>
            <person name="Celniker S.E."/>
        </authorList>
    </citation>
    <scope>NUCLEOTIDE SEQUENCE [LARGE SCALE GENOMIC DNA]</scope>
    <source>
        <strain evidence="7 8">BDGP4</strain>
    </source>
</reference>
<dbReference type="Pfam" id="PF02690">
    <property type="entry name" value="Na_Pi_cotrans"/>
    <property type="match status" value="2"/>
</dbReference>
<keyword evidence="5 6" id="KW-0472">Membrane</keyword>
<dbReference type="EMBL" id="CP022983">
    <property type="protein sequence ID" value="ASV68950.1"/>
    <property type="molecule type" value="Genomic_DNA"/>
</dbReference>
<dbReference type="GO" id="GO:0005436">
    <property type="term" value="F:sodium:phosphate symporter activity"/>
    <property type="evidence" value="ECO:0007669"/>
    <property type="project" value="InterPro"/>
</dbReference>
<dbReference type="GO" id="GO:0005886">
    <property type="term" value="C:plasma membrane"/>
    <property type="evidence" value="ECO:0007669"/>
    <property type="project" value="UniProtKB-SubCell"/>
</dbReference>
<feature type="transmembrane region" description="Helical" evidence="6">
    <location>
        <begin position="170"/>
        <end position="198"/>
    </location>
</feature>
<dbReference type="KEGG" id="bko:CKF48_17605"/>
<evidence type="ECO:0000256" key="5">
    <source>
        <dbReference type="ARBA" id="ARBA00023136"/>
    </source>
</evidence>
<feature type="transmembrane region" description="Helical" evidence="6">
    <location>
        <begin position="274"/>
        <end position="293"/>
    </location>
</feature>
<keyword evidence="4 6" id="KW-1133">Transmembrane helix</keyword>
<evidence type="ECO:0000256" key="6">
    <source>
        <dbReference type="SAM" id="Phobius"/>
    </source>
</evidence>